<proteinExistence type="inferred from homology"/>
<protein>
    <recommendedName>
        <fullName evidence="8">Peptidase family S51</fullName>
    </recommendedName>
</protein>
<evidence type="ECO:0000256" key="2">
    <source>
        <dbReference type="ARBA" id="ARBA00022670"/>
    </source>
</evidence>
<dbReference type="RefSeq" id="WP_182559348.1">
    <property type="nucleotide sequence ID" value="NZ_JACGWT010000002.1"/>
</dbReference>
<comment type="caution">
    <text evidence="6">The sequence shown here is derived from an EMBL/GenBank/DDBJ whole genome shotgun (WGS) entry which is preliminary data.</text>
</comment>
<gene>
    <name evidence="6" type="ORF">FHX74_001389</name>
</gene>
<dbReference type="SUPFAM" id="SSF52317">
    <property type="entry name" value="Class I glutamine amidotransferase-like"/>
    <property type="match status" value="1"/>
</dbReference>
<dbReference type="EMBL" id="JACGWT010000002">
    <property type="protein sequence ID" value="MBA8793784.1"/>
    <property type="molecule type" value="Genomic_DNA"/>
</dbReference>
<feature type="region of interest" description="Disordered" evidence="5">
    <location>
        <begin position="289"/>
        <end position="329"/>
    </location>
</feature>
<keyword evidence="3" id="KW-0378">Hydrolase</keyword>
<keyword evidence="4" id="KW-0720">Serine protease</keyword>
<evidence type="ECO:0000313" key="7">
    <source>
        <dbReference type="Proteomes" id="UP000523079"/>
    </source>
</evidence>
<evidence type="ECO:0000313" key="6">
    <source>
        <dbReference type="EMBL" id="MBA8793784.1"/>
    </source>
</evidence>
<evidence type="ECO:0000256" key="5">
    <source>
        <dbReference type="SAM" id="MobiDB-lite"/>
    </source>
</evidence>
<dbReference type="InterPro" id="IPR005320">
    <property type="entry name" value="Peptidase_S51"/>
</dbReference>
<accession>A0A7W3P5A9</accession>
<dbReference type="Proteomes" id="UP000523079">
    <property type="component" value="Unassembled WGS sequence"/>
</dbReference>
<organism evidence="6 7">
    <name type="scientific">Microlunatus kandeliicorticis</name>
    <dbReference type="NCBI Taxonomy" id="1759536"/>
    <lineage>
        <taxon>Bacteria</taxon>
        <taxon>Bacillati</taxon>
        <taxon>Actinomycetota</taxon>
        <taxon>Actinomycetes</taxon>
        <taxon>Propionibacteriales</taxon>
        <taxon>Propionibacteriaceae</taxon>
        <taxon>Microlunatus</taxon>
    </lineage>
</organism>
<comment type="similarity">
    <text evidence="1">Belongs to the peptidase S51 family.</text>
</comment>
<evidence type="ECO:0000256" key="3">
    <source>
        <dbReference type="ARBA" id="ARBA00022801"/>
    </source>
</evidence>
<dbReference type="Gene3D" id="3.40.50.880">
    <property type="match status" value="1"/>
</dbReference>
<dbReference type="Pfam" id="PF03575">
    <property type="entry name" value="Peptidase_S51"/>
    <property type="match status" value="1"/>
</dbReference>
<evidence type="ECO:0000256" key="1">
    <source>
        <dbReference type="ARBA" id="ARBA00006534"/>
    </source>
</evidence>
<keyword evidence="7" id="KW-1185">Reference proteome</keyword>
<evidence type="ECO:0000256" key="4">
    <source>
        <dbReference type="ARBA" id="ARBA00022825"/>
    </source>
</evidence>
<evidence type="ECO:0008006" key="8">
    <source>
        <dbReference type="Google" id="ProtNLM"/>
    </source>
</evidence>
<keyword evidence="2" id="KW-0645">Protease</keyword>
<dbReference type="AlphaFoldDB" id="A0A7W3P5A9"/>
<sequence>MAVTLLGPQRRPAAARAAVAERVPDGQIATINAGWQEREPDTGELGRVLEGRMRNLELWARWQQVLREDAEHARAEGELAAALEQQQRLYTLRLRHALAALTAVARQDGDPEARTAALDDCLRVVRDLDDWHLARVSRLRTDFYLAVRLGERPALRAQREQVAEVVAGCRGVVVTGGHVGVLLHVLHLFDARRLITDGPAGRAVIAWSAGAMACSERVVLYGDFAASGPLDPQYWAEGLGLYPRVLPFPHARRRLDLDDRERLGVLARRFAPRRCLLLADGERVDVGDAGELPPAARTLEPSDPGRSPGTASGSMISGTVTGDPVPSAS</sequence>
<dbReference type="InterPro" id="IPR029062">
    <property type="entry name" value="Class_I_gatase-like"/>
</dbReference>
<reference evidence="6 7" key="1">
    <citation type="submission" date="2020-07" db="EMBL/GenBank/DDBJ databases">
        <title>Sequencing the genomes of 1000 actinobacteria strains.</title>
        <authorList>
            <person name="Klenk H.-P."/>
        </authorList>
    </citation>
    <scope>NUCLEOTIDE SEQUENCE [LARGE SCALE GENOMIC DNA]</scope>
    <source>
        <strain evidence="6 7">DSM 100723</strain>
    </source>
</reference>
<feature type="compositionally biased region" description="Polar residues" evidence="5">
    <location>
        <begin position="309"/>
        <end position="320"/>
    </location>
</feature>
<dbReference type="GO" id="GO:0008236">
    <property type="term" value="F:serine-type peptidase activity"/>
    <property type="evidence" value="ECO:0007669"/>
    <property type="project" value="UniProtKB-KW"/>
</dbReference>
<dbReference type="GO" id="GO:0006508">
    <property type="term" value="P:proteolysis"/>
    <property type="evidence" value="ECO:0007669"/>
    <property type="project" value="UniProtKB-KW"/>
</dbReference>
<name>A0A7W3P5A9_9ACTN</name>